<dbReference type="GO" id="GO:0044550">
    <property type="term" value="P:secondary metabolite biosynthetic process"/>
    <property type="evidence" value="ECO:0007669"/>
    <property type="project" value="TreeGrafter"/>
</dbReference>
<dbReference type="InterPro" id="IPR000873">
    <property type="entry name" value="AMP-dep_synth/lig_dom"/>
</dbReference>
<dbReference type="InterPro" id="IPR020845">
    <property type="entry name" value="AMP-binding_CS"/>
</dbReference>
<organism evidence="6 7">
    <name type="scientific">Zopfia rhizophila CBS 207.26</name>
    <dbReference type="NCBI Taxonomy" id="1314779"/>
    <lineage>
        <taxon>Eukaryota</taxon>
        <taxon>Fungi</taxon>
        <taxon>Dikarya</taxon>
        <taxon>Ascomycota</taxon>
        <taxon>Pezizomycotina</taxon>
        <taxon>Dothideomycetes</taxon>
        <taxon>Dothideomycetes incertae sedis</taxon>
        <taxon>Zopfiaceae</taxon>
        <taxon>Zopfia</taxon>
    </lineage>
</organism>
<keyword evidence="1" id="KW-0596">Phosphopantetheine</keyword>
<keyword evidence="2" id="KW-0597">Phosphoprotein</keyword>
<dbReference type="InterPro" id="IPR010071">
    <property type="entry name" value="AA_adenyl_dom"/>
</dbReference>
<evidence type="ECO:0000256" key="4">
    <source>
        <dbReference type="ARBA" id="ARBA00029454"/>
    </source>
</evidence>
<dbReference type="SMART" id="SM00823">
    <property type="entry name" value="PKS_PP"/>
    <property type="match status" value="1"/>
</dbReference>
<evidence type="ECO:0000313" key="7">
    <source>
        <dbReference type="Proteomes" id="UP000800200"/>
    </source>
</evidence>
<dbReference type="InterPro" id="IPR042099">
    <property type="entry name" value="ANL_N_sf"/>
</dbReference>
<dbReference type="InterPro" id="IPR009081">
    <property type="entry name" value="PP-bd_ACP"/>
</dbReference>
<dbReference type="InterPro" id="IPR001242">
    <property type="entry name" value="Condensation_dom"/>
</dbReference>
<protein>
    <submittedName>
        <fullName evidence="6">BcNRPS1, nonribosomal peptide synthetase</fullName>
    </submittedName>
</protein>
<gene>
    <name evidence="6" type="ORF">K469DRAFT_674382</name>
</gene>
<evidence type="ECO:0000256" key="2">
    <source>
        <dbReference type="ARBA" id="ARBA00022553"/>
    </source>
</evidence>
<dbReference type="GO" id="GO:0043041">
    <property type="term" value="P:amino acid activation for nonribosomal peptide biosynthetic process"/>
    <property type="evidence" value="ECO:0007669"/>
    <property type="project" value="TreeGrafter"/>
</dbReference>
<dbReference type="CDD" id="cd19537">
    <property type="entry name" value="C_NRPS-like"/>
    <property type="match status" value="1"/>
</dbReference>
<dbReference type="InterPro" id="IPR036736">
    <property type="entry name" value="ACP-like_sf"/>
</dbReference>
<feature type="domain" description="Carrier" evidence="5">
    <location>
        <begin position="3"/>
        <end position="76"/>
    </location>
</feature>
<accession>A0A6A6DJX0</accession>
<dbReference type="InterPro" id="IPR020806">
    <property type="entry name" value="PKS_PP-bd"/>
</dbReference>
<evidence type="ECO:0000259" key="5">
    <source>
        <dbReference type="PROSITE" id="PS50075"/>
    </source>
</evidence>
<dbReference type="PANTHER" id="PTHR45527:SF11">
    <property type="entry name" value="NONRIBOSOMAL PEPTIDE SYNTHETASE 5"/>
    <property type="match status" value="1"/>
</dbReference>
<dbReference type="Gene3D" id="3.30.559.30">
    <property type="entry name" value="Nonribosomal peptide synthetase, condensation domain"/>
    <property type="match status" value="2"/>
</dbReference>
<dbReference type="EMBL" id="ML994668">
    <property type="protein sequence ID" value="KAF2179233.1"/>
    <property type="molecule type" value="Genomic_DNA"/>
</dbReference>
<dbReference type="SUPFAM" id="SSF56801">
    <property type="entry name" value="Acetyl-CoA synthetase-like"/>
    <property type="match status" value="1"/>
</dbReference>
<dbReference type="Gene3D" id="3.30.559.10">
    <property type="entry name" value="Chloramphenicol acetyltransferase-like domain"/>
    <property type="match status" value="2"/>
</dbReference>
<comment type="similarity">
    <text evidence="4">Belongs to the NRP synthetase family.</text>
</comment>
<dbReference type="Pfam" id="PF00550">
    <property type="entry name" value="PP-binding"/>
    <property type="match status" value="2"/>
</dbReference>
<sequence length="1547" mass="173071">MCPNPKDILLNQIALALDTPLPSLNLHSSFIENGGDSLSSIQLQAAFRALGVHIGFESIFTSDTISHLLDVTTPKLSLALAAGDGKNCNHGKKRRLAAITEHATKKRRIPTTPTVPSVNPTIRYPMTEMQLAFVHSSQSHAGRNIIFYHETHHPENVPAIKQAWKAVIKAEPIFRTTFELHQSGGYMVENAEADFIWEEIFVHDEKSFKIQLEDQDIEDNFFGTSFRVITLSSDSHRTGRSTIIWRVHHALIDGYSSSLVLLKMRRVLHGEVITPGPSFGQFAADLNALQQSREEEGGLFWTKQEEEHPFRASRILLLAPTSTSTHTKDCLGQVEMNVDIDTLTSQGHRIGVTSATLFYAAWALTLAKYVDSDDVCFGAVLCGRALPIAGIEAIVGPTINTLPLSIKFDRDERLTDYIHRVFAQMLALTEFQWSSPKHGFSRDFSSALNVQLEFPSQDEFNIHPIEQPYSNIRSDVPLHVEVGNDGTIRLSYHADIPSHSHMESLMKTFSRALSMIWNTSFTVGICLGYLIDLEHRNVLQKNGNWLSGTTRIQSIQDDLVSLFNHAARKNPDTMALQQGSTALTYRDLHIKSSLVSTRISQLISPGDVVCVHADRSINWIIATYAVLKAGAVYSPFDEELPAAMRDTNFGTTGAKLYLTGNTMAKSTRPKSCEICLSVEELLLDTHIHFENDDSEEWTARPEAVAYLCFTSGSTGEPKGVMCRHRGLVAFQSELEVRLFAQPGWKIAQFMSPGFDGSIHEIFSALSYGATLILKDRLNPFSHLKHADAAILTPSVANALDMEEFPNLKTVYLVGEAVPQSVCDIWAAKKTLYNMYGPTEATCGATIKQLHAGQPVTLGVPNISTRIYILDNREELVPSGVIGEIYLAGVQVSLGYIGRPDETAKRFLPDSINPQFGECMYKTGDRGYWSENGELMFFGRSDRQIKLRGFRIDLDDLEIRMLRASVQTTAVAVTRKDDYLVAQVQPADLNLTMYRGKLLKVIPSYAMPRHISAVESFPVTTIGKLDYKKMAQETYKTYSEAASPCAFPAESELKVALRDVLDLPENINIDLDSNFIELGGTSLQQLFLSQRLTRSLKRHVPVRLILESPTLRDLARDLASLDRVDETAYATSLGDHGVSPIEREWWEKVQVDGNTSAFNVNFACRLGDTIDQSRLIFAWNRILERHRILSCRYHVSEEHGLSRGYAEQPPFIRQTWEIDIQEEINKPFDLHSSDLIRVTLSPIHMVIVISHIICDLTTLKTLLSEVADTYNGKLLEPIRKEYSQTQWSLPILPCQSSFWSDYLADAPKPMFSVGNNNPRISWTGTSVVCEIPTAIYHRMQQCTAMQKITMHQLSLAAVALALQHKEAECDITIGAPYLNRNSEEDLGVVGLFLEPLPIRIRYPESKDHSLLEAVKHSSRAALSRAVPWNQLLAHLNIVADFPNHPILDAMVTFHEHGVQPTLPIPDVEPLYTWTQGSKFKIMAEFSARSMSKLLLRLEYSTECFTKDDVQSMQRMVIAALDGLTAGDMYDEIREKISSTRSLLGVTAP</sequence>
<dbReference type="NCBIfam" id="TIGR01733">
    <property type="entry name" value="AA-adenyl-dom"/>
    <property type="match status" value="1"/>
</dbReference>
<dbReference type="GO" id="GO:0016874">
    <property type="term" value="F:ligase activity"/>
    <property type="evidence" value="ECO:0007669"/>
    <property type="project" value="UniProtKB-KW"/>
</dbReference>
<proteinExistence type="inferred from homology"/>
<dbReference type="PANTHER" id="PTHR45527">
    <property type="entry name" value="NONRIBOSOMAL PEPTIDE SYNTHETASE"/>
    <property type="match status" value="1"/>
</dbReference>
<dbReference type="Pfam" id="PF00668">
    <property type="entry name" value="Condensation"/>
    <property type="match status" value="2"/>
</dbReference>
<dbReference type="GO" id="GO:0005737">
    <property type="term" value="C:cytoplasm"/>
    <property type="evidence" value="ECO:0007669"/>
    <property type="project" value="TreeGrafter"/>
</dbReference>
<dbReference type="Gene3D" id="3.30.300.30">
    <property type="match status" value="1"/>
</dbReference>
<reference evidence="6" key="1">
    <citation type="journal article" date="2020" name="Stud. Mycol.">
        <title>101 Dothideomycetes genomes: a test case for predicting lifestyles and emergence of pathogens.</title>
        <authorList>
            <person name="Haridas S."/>
            <person name="Albert R."/>
            <person name="Binder M."/>
            <person name="Bloem J."/>
            <person name="Labutti K."/>
            <person name="Salamov A."/>
            <person name="Andreopoulos B."/>
            <person name="Baker S."/>
            <person name="Barry K."/>
            <person name="Bills G."/>
            <person name="Bluhm B."/>
            <person name="Cannon C."/>
            <person name="Castanera R."/>
            <person name="Culley D."/>
            <person name="Daum C."/>
            <person name="Ezra D."/>
            <person name="Gonzalez J."/>
            <person name="Henrissat B."/>
            <person name="Kuo A."/>
            <person name="Liang C."/>
            <person name="Lipzen A."/>
            <person name="Lutzoni F."/>
            <person name="Magnuson J."/>
            <person name="Mondo S."/>
            <person name="Nolan M."/>
            <person name="Ohm R."/>
            <person name="Pangilinan J."/>
            <person name="Park H.-J."/>
            <person name="Ramirez L."/>
            <person name="Alfaro M."/>
            <person name="Sun H."/>
            <person name="Tritt A."/>
            <person name="Yoshinaga Y."/>
            <person name="Zwiers L.-H."/>
            <person name="Turgeon B."/>
            <person name="Goodwin S."/>
            <person name="Spatafora J."/>
            <person name="Crous P."/>
            <person name="Grigoriev I."/>
        </authorList>
    </citation>
    <scope>NUCLEOTIDE SEQUENCE</scope>
    <source>
        <strain evidence="6">CBS 207.26</strain>
    </source>
</reference>
<dbReference type="SUPFAM" id="SSF52777">
    <property type="entry name" value="CoA-dependent acyltransferases"/>
    <property type="match status" value="4"/>
</dbReference>
<dbReference type="Gene3D" id="1.10.1200.10">
    <property type="entry name" value="ACP-like"/>
    <property type="match status" value="2"/>
</dbReference>
<evidence type="ECO:0000256" key="3">
    <source>
        <dbReference type="ARBA" id="ARBA00022598"/>
    </source>
</evidence>
<dbReference type="PROSITE" id="PS00455">
    <property type="entry name" value="AMP_BINDING"/>
    <property type="match status" value="1"/>
</dbReference>
<dbReference type="InterPro" id="IPR045851">
    <property type="entry name" value="AMP-bd_C_sf"/>
</dbReference>
<evidence type="ECO:0000313" key="6">
    <source>
        <dbReference type="EMBL" id="KAF2179233.1"/>
    </source>
</evidence>
<dbReference type="InterPro" id="IPR023213">
    <property type="entry name" value="CAT-like_dom_sf"/>
</dbReference>
<keyword evidence="3" id="KW-0436">Ligase</keyword>
<name>A0A6A6DJX0_9PEZI</name>
<dbReference type="SUPFAM" id="SSF47336">
    <property type="entry name" value="ACP-like"/>
    <property type="match status" value="2"/>
</dbReference>
<dbReference type="Proteomes" id="UP000800200">
    <property type="component" value="Unassembled WGS sequence"/>
</dbReference>
<dbReference type="Gene3D" id="3.40.50.12780">
    <property type="entry name" value="N-terminal domain of ligase-like"/>
    <property type="match status" value="1"/>
</dbReference>
<dbReference type="GO" id="GO:0031177">
    <property type="term" value="F:phosphopantetheine binding"/>
    <property type="evidence" value="ECO:0007669"/>
    <property type="project" value="InterPro"/>
</dbReference>
<evidence type="ECO:0000256" key="1">
    <source>
        <dbReference type="ARBA" id="ARBA00022450"/>
    </source>
</evidence>
<keyword evidence="7" id="KW-1185">Reference proteome</keyword>
<dbReference type="PROSITE" id="PS50075">
    <property type="entry name" value="CARRIER"/>
    <property type="match status" value="2"/>
</dbReference>
<dbReference type="OrthoDB" id="416786at2759"/>
<dbReference type="Pfam" id="PF00501">
    <property type="entry name" value="AMP-binding"/>
    <property type="match status" value="1"/>
</dbReference>
<feature type="domain" description="Carrier" evidence="5">
    <location>
        <begin position="1046"/>
        <end position="1121"/>
    </location>
</feature>